<proteinExistence type="predicted"/>
<keyword evidence="2" id="KW-1185">Reference proteome</keyword>
<name>A0ABX7S5F3_9BACT</name>
<accession>A0ABX7S5F3</accession>
<reference evidence="1 2" key="1">
    <citation type="submission" date="2021-03" db="EMBL/GenBank/DDBJ databases">
        <title>Thermosipho ferrireducens sp.nov., an anaerobic thermophilic iron-reducing bacterium isolated from a deep-sea hydrothermal sulfide deposits.</title>
        <authorList>
            <person name="Zeng X."/>
            <person name="Chen Y."/>
            <person name="Shao Z."/>
        </authorList>
    </citation>
    <scope>NUCLEOTIDE SEQUENCE [LARGE SCALE GENOMIC DNA]</scope>
    <source>
        <strain evidence="1 2">JL129W03</strain>
    </source>
</reference>
<dbReference type="RefSeq" id="WP_207566489.1">
    <property type="nucleotide sequence ID" value="NZ_CP071446.1"/>
</dbReference>
<evidence type="ECO:0000313" key="2">
    <source>
        <dbReference type="Proteomes" id="UP000671862"/>
    </source>
</evidence>
<evidence type="ECO:0000313" key="1">
    <source>
        <dbReference type="EMBL" id="QTA37767.1"/>
    </source>
</evidence>
<sequence>MRKRILTIIFLGAIITGILFAGGWVSRRPVEQLPQNVQISEEEEVVAGTIKNVVIEPGTMPGAIITVTTDSGDVEIVAGPIWRFFELKPGMEVELNVRGVSFNDETFKVAFGATVNGVTIKMPYRNLFRYGFSENRSWGPGMWYERSGFDYDDMPCHSGGWMMGYGYNYPGSMMRGNRW</sequence>
<dbReference type="EMBL" id="CP071446">
    <property type="protein sequence ID" value="QTA37767.1"/>
    <property type="molecule type" value="Genomic_DNA"/>
</dbReference>
<gene>
    <name evidence="1" type="ORF">JYK00_08570</name>
</gene>
<protein>
    <submittedName>
        <fullName evidence="1">Uncharacterized protein</fullName>
    </submittedName>
</protein>
<organism evidence="1 2">
    <name type="scientific">Thermosipho ferrireducens</name>
    <dbReference type="NCBI Taxonomy" id="2571116"/>
    <lineage>
        <taxon>Bacteria</taxon>
        <taxon>Thermotogati</taxon>
        <taxon>Thermotogota</taxon>
        <taxon>Thermotogae</taxon>
        <taxon>Thermotogales</taxon>
        <taxon>Fervidobacteriaceae</taxon>
        <taxon>Thermosipho</taxon>
    </lineage>
</organism>
<dbReference type="Proteomes" id="UP000671862">
    <property type="component" value="Chromosome"/>
</dbReference>